<organism evidence="2 3">
    <name type="scientific">Evansella vedderi</name>
    <dbReference type="NCBI Taxonomy" id="38282"/>
    <lineage>
        <taxon>Bacteria</taxon>
        <taxon>Bacillati</taxon>
        <taxon>Bacillota</taxon>
        <taxon>Bacilli</taxon>
        <taxon>Bacillales</taxon>
        <taxon>Bacillaceae</taxon>
        <taxon>Evansella</taxon>
    </lineage>
</organism>
<dbReference type="EMBL" id="JAUSUG010000007">
    <property type="protein sequence ID" value="MDQ0254732.1"/>
    <property type="molecule type" value="Genomic_DNA"/>
</dbReference>
<dbReference type="Pfam" id="PF07993">
    <property type="entry name" value="NAD_binding_4"/>
    <property type="match status" value="1"/>
</dbReference>
<protein>
    <submittedName>
        <fullName evidence="2">Nucleoside-diphosphate-sugar epimerase</fullName>
    </submittedName>
</protein>
<evidence type="ECO:0000313" key="2">
    <source>
        <dbReference type="EMBL" id="MDQ0254732.1"/>
    </source>
</evidence>
<dbReference type="InterPro" id="IPR013120">
    <property type="entry name" value="FAR_NAD-bd"/>
</dbReference>
<dbReference type="RefSeq" id="WP_307325089.1">
    <property type="nucleotide sequence ID" value="NZ_JAUSUG010000007.1"/>
</dbReference>
<evidence type="ECO:0000313" key="3">
    <source>
        <dbReference type="Proteomes" id="UP001230005"/>
    </source>
</evidence>
<comment type="caution">
    <text evidence="2">The sequence shown here is derived from an EMBL/GenBank/DDBJ whole genome shotgun (WGS) entry which is preliminary data.</text>
</comment>
<dbReference type="InterPro" id="IPR026055">
    <property type="entry name" value="FAR"/>
</dbReference>
<dbReference type="PANTHER" id="PTHR11011">
    <property type="entry name" value="MALE STERILITY PROTEIN 2-RELATED"/>
    <property type="match status" value="1"/>
</dbReference>
<dbReference type="Gene3D" id="3.40.50.720">
    <property type="entry name" value="NAD(P)-binding Rossmann-like Domain"/>
    <property type="match status" value="1"/>
</dbReference>
<gene>
    <name evidence="2" type="ORF">J2S74_002111</name>
</gene>
<reference evidence="2 3" key="1">
    <citation type="submission" date="2023-07" db="EMBL/GenBank/DDBJ databases">
        <title>Genomic Encyclopedia of Type Strains, Phase IV (KMG-IV): sequencing the most valuable type-strain genomes for metagenomic binning, comparative biology and taxonomic classification.</title>
        <authorList>
            <person name="Goeker M."/>
        </authorList>
    </citation>
    <scope>NUCLEOTIDE SEQUENCE [LARGE SCALE GENOMIC DNA]</scope>
    <source>
        <strain evidence="2 3">DSM 9768</strain>
    </source>
</reference>
<evidence type="ECO:0000259" key="1">
    <source>
        <dbReference type="Pfam" id="PF07993"/>
    </source>
</evidence>
<dbReference type="Proteomes" id="UP001230005">
    <property type="component" value="Unassembled WGS sequence"/>
</dbReference>
<sequence>MKGLLLVNVLITGGTGFVGTSLVKKLVEDRHHVYVIVRSQKKAEKLLQSLETDLKKFVYIIEGDLSLENLGLTKNKVKELAGTIDIVYHSAAFLSFDEADREKLFYINVNGTRNLLDLSETLGVQKFIHVSTAYTLGARTDGYEDLYPLDSTQFVNAYEESKCHAEHLVMKYKDSFDVMIMRPGIIIGDSNTGEADTTFGLYGVLRAVELLKKINARLNSKDPYRLVVDKTKVSHLVPVDYITQLLILGMTHGKKNKIYNLVNPTPPSNGLVMDTIKEGLEFSSIDLISCEKEQPLSDLELKVNQQLVVFKEYLNRSIIFRDENTRELLNYANESALQMDREMLLRIVEGFRNRRELVTS</sequence>
<proteinExistence type="predicted"/>
<accession>A0ABT9ZU12</accession>
<dbReference type="InterPro" id="IPR036291">
    <property type="entry name" value="NAD(P)-bd_dom_sf"/>
</dbReference>
<name>A0ABT9ZU12_9BACI</name>
<dbReference type="PANTHER" id="PTHR11011:SF45">
    <property type="entry name" value="FATTY ACYL-COA REDUCTASE CG8306-RELATED"/>
    <property type="match status" value="1"/>
</dbReference>
<feature type="domain" description="Thioester reductase (TE)" evidence="1">
    <location>
        <begin position="11"/>
        <end position="244"/>
    </location>
</feature>
<keyword evidence="3" id="KW-1185">Reference proteome</keyword>
<dbReference type="SUPFAM" id="SSF51735">
    <property type="entry name" value="NAD(P)-binding Rossmann-fold domains"/>
    <property type="match status" value="1"/>
</dbReference>